<organism evidence="2 3">
    <name type="scientific">Lingula anatina</name>
    <name type="common">Brachiopod</name>
    <name type="synonym">Lingula unguis</name>
    <dbReference type="NCBI Taxonomy" id="7574"/>
    <lineage>
        <taxon>Eukaryota</taxon>
        <taxon>Metazoa</taxon>
        <taxon>Spiralia</taxon>
        <taxon>Lophotrochozoa</taxon>
        <taxon>Brachiopoda</taxon>
        <taxon>Linguliformea</taxon>
        <taxon>Lingulata</taxon>
        <taxon>Lingulida</taxon>
        <taxon>Linguloidea</taxon>
        <taxon>Lingulidae</taxon>
        <taxon>Lingula</taxon>
    </lineage>
</organism>
<dbReference type="AlphaFoldDB" id="A0A1S3GZ47"/>
<dbReference type="SUPFAM" id="SSF50978">
    <property type="entry name" value="WD40 repeat-like"/>
    <property type="match status" value="1"/>
</dbReference>
<feature type="repeat" description="WD" evidence="1">
    <location>
        <begin position="289"/>
        <end position="322"/>
    </location>
</feature>
<dbReference type="InterPro" id="IPR036322">
    <property type="entry name" value="WD40_repeat_dom_sf"/>
</dbReference>
<name>A0A1S3GZ47_LINAN</name>
<gene>
    <name evidence="3" type="primary">LOC106150722</name>
</gene>
<dbReference type="InterPro" id="IPR001680">
    <property type="entry name" value="WD40_rpt"/>
</dbReference>
<evidence type="ECO:0000313" key="2">
    <source>
        <dbReference type="Proteomes" id="UP000085678"/>
    </source>
</evidence>
<dbReference type="OMA" id="SWPWCKG"/>
<reference evidence="3" key="1">
    <citation type="submission" date="2025-08" db="UniProtKB">
        <authorList>
            <consortium name="RefSeq"/>
        </authorList>
    </citation>
    <scope>IDENTIFICATION</scope>
    <source>
        <tissue evidence="3">Gonads</tissue>
    </source>
</reference>
<keyword evidence="1" id="KW-0853">WD repeat</keyword>
<dbReference type="Pfam" id="PF00400">
    <property type="entry name" value="WD40"/>
    <property type="match status" value="2"/>
</dbReference>
<keyword evidence="2" id="KW-1185">Reference proteome</keyword>
<dbReference type="GeneID" id="106150722"/>
<evidence type="ECO:0000256" key="1">
    <source>
        <dbReference type="PROSITE-ProRule" id="PRU00221"/>
    </source>
</evidence>
<proteinExistence type="predicted"/>
<dbReference type="STRING" id="7574.A0A1S3GZ47"/>
<dbReference type="Proteomes" id="UP000085678">
    <property type="component" value="Unplaced"/>
</dbReference>
<accession>A0A1S3GZ47</accession>
<dbReference type="PROSITE" id="PS50082">
    <property type="entry name" value="WD_REPEATS_2"/>
    <property type="match status" value="2"/>
</dbReference>
<dbReference type="InterPro" id="IPR015943">
    <property type="entry name" value="WD40/YVTN_repeat-like_dom_sf"/>
</dbReference>
<dbReference type="PANTHER" id="PTHR19879">
    <property type="entry name" value="TRANSCRIPTION INITIATION FACTOR TFIID"/>
    <property type="match status" value="1"/>
</dbReference>
<dbReference type="SMART" id="SM00320">
    <property type="entry name" value="WD40"/>
    <property type="match status" value="4"/>
</dbReference>
<dbReference type="OrthoDB" id="1602884at2759"/>
<dbReference type="InParanoid" id="A0A1S3GZ47"/>
<protein>
    <submittedName>
        <fullName evidence="3">Uncharacterized protein LOC106150722</fullName>
    </submittedName>
</protein>
<evidence type="ECO:0000313" key="3">
    <source>
        <dbReference type="RefSeq" id="XP_013379150.1"/>
    </source>
</evidence>
<dbReference type="PANTHER" id="PTHR19879:SF9">
    <property type="entry name" value="TRANSCRIPTION INITIATION FACTOR TFIID SUBUNIT 5"/>
    <property type="match status" value="1"/>
</dbReference>
<dbReference type="RefSeq" id="XP_013379150.1">
    <property type="nucleotide sequence ID" value="XM_013523696.1"/>
</dbReference>
<dbReference type="Gene3D" id="2.130.10.10">
    <property type="entry name" value="YVTN repeat-like/Quinoprotein amine dehydrogenase"/>
    <property type="match status" value="2"/>
</dbReference>
<dbReference type="KEGG" id="lak:106150722"/>
<sequence>MQQGGTVRFLNHHQGSVRGVAFHPKDRYLFCSGAYDGKVNLYTAQRCELLHSYAITTVSLARNINAVRFSSDGHRLICTSTARRLTVVDVEKGDQILAYDNCAFNGRDRTGLAVDPITPNMVVCCCVNGKGLSLFDLRMPLPLDLLYDVHHGIIRDIAFLHGSWPWGRGERTLMTVAADGVCKVVTLDGRTLHAVHTNQSLNTVAPTPETYGSAVDDGFTSLVMLGGENISAYIPECGVQEKLKDNKLDAPIWKLRYTSNGSQLFSACDEGVVRRYRRWPDHHQYLGEVFRHKNDIEDMDISPYDEYLVTSSKDRSVGVYKLGPPNHGVSEYWELT</sequence>
<feature type="repeat" description="WD" evidence="1">
    <location>
        <begin position="10"/>
        <end position="52"/>
    </location>
</feature>